<dbReference type="RefSeq" id="WP_021922823.1">
    <property type="nucleotide sequence ID" value="NZ_CVRS01000026.1"/>
</dbReference>
<dbReference type="InterPro" id="IPR027417">
    <property type="entry name" value="P-loop_NTPase"/>
</dbReference>
<evidence type="ECO:0000256" key="1">
    <source>
        <dbReference type="ARBA" id="ARBA00022448"/>
    </source>
</evidence>
<dbReference type="GO" id="GO:0005524">
    <property type="term" value="F:ATP binding"/>
    <property type="evidence" value="ECO:0007669"/>
    <property type="project" value="UniProtKB-KW"/>
</dbReference>
<dbReference type="AlphaFoldDB" id="A0A0M6WF00"/>
<dbReference type="Pfam" id="PF00005">
    <property type="entry name" value="ABC_tran"/>
    <property type="match status" value="1"/>
</dbReference>
<dbReference type="InterPro" id="IPR050093">
    <property type="entry name" value="ABC_SmlMolc_Importer"/>
</dbReference>
<dbReference type="EMBL" id="CVRS01000026">
    <property type="protein sequence ID" value="CRL34080.1"/>
    <property type="molecule type" value="Genomic_DNA"/>
</dbReference>
<dbReference type="InterPro" id="IPR017871">
    <property type="entry name" value="ABC_transporter-like_CS"/>
</dbReference>
<dbReference type="SUPFAM" id="SSF52540">
    <property type="entry name" value="P-loop containing nucleoside triphosphate hydrolases"/>
    <property type="match status" value="1"/>
</dbReference>
<dbReference type="InterPro" id="IPR003439">
    <property type="entry name" value="ABC_transporter-like_ATP-bd"/>
</dbReference>
<sequence length="189" mass="21081">MDIIVKNLCKTYDHNQVLNHFSCTFREKKMTCIMGKSGIGKSTLLSILMGLEKADEGTVSGMEHQKISAIFQENRLFENLDAVTNIHITTGKTKEEIAGFLKEMELDDVAGKPVSEYSGGMKRRVAIARALLAEYDILIMDEPLQGLDAETKEKVATVIKTQTAGKTVLFVTHDEKEAEFFEAECMELV</sequence>
<proteinExistence type="predicted"/>
<evidence type="ECO:0000256" key="3">
    <source>
        <dbReference type="ARBA" id="ARBA00022840"/>
    </source>
</evidence>
<evidence type="ECO:0000313" key="6">
    <source>
        <dbReference type="Proteomes" id="UP000049828"/>
    </source>
</evidence>
<keyword evidence="1" id="KW-0813">Transport</keyword>
<dbReference type="Gene3D" id="3.40.50.300">
    <property type="entry name" value="P-loop containing nucleotide triphosphate hydrolases"/>
    <property type="match status" value="1"/>
</dbReference>
<evidence type="ECO:0000259" key="4">
    <source>
        <dbReference type="PROSITE" id="PS50893"/>
    </source>
</evidence>
<evidence type="ECO:0000313" key="5">
    <source>
        <dbReference type="EMBL" id="CRL34080.1"/>
    </source>
</evidence>
<accession>A0A0M6WF00</accession>
<evidence type="ECO:0000256" key="2">
    <source>
        <dbReference type="ARBA" id="ARBA00022741"/>
    </source>
</evidence>
<keyword evidence="6" id="KW-1185">Reference proteome</keyword>
<protein>
    <recommendedName>
        <fullName evidence="4">ABC transporter domain-containing protein</fullName>
    </recommendedName>
</protein>
<dbReference type="PANTHER" id="PTHR42781:SF4">
    <property type="entry name" value="SPERMIDINE_PUTRESCINE IMPORT ATP-BINDING PROTEIN POTA"/>
    <property type="match status" value="1"/>
</dbReference>
<keyword evidence="3" id="KW-0067">ATP-binding</keyword>
<dbReference type="PROSITE" id="PS00211">
    <property type="entry name" value="ABC_TRANSPORTER_1"/>
    <property type="match status" value="1"/>
</dbReference>
<dbReference type="InterPro" id="IPR003593">
    <property type="entry name" value="AAA+_ATPase"/>
</dbReference>
<dbReference type="GO" id="GO:0016887">
    <property type="term" value="F:ATP hydrolysis activity"/>
    <property type="evidence" value="ECO:0007669"/>
    <property type="project" value="InterPro"/>
</dbReference>
<dbReference type="SMART" id="SM00382">
    <property type="entry name" value="AAA"/>
    <property type="match status" value="1"/>
</dbReference>
<dbReference type="STRING" id="360807.ERS852392_02347"/>
<name>A0A0M6WF00_9FIRM</name>
<dbReference type="PANTHER" id="PTHR42781">
    <property type="entry name" value="SPERMIDINE/PUTRESCINE IMPORT ATP-BINDING PROTEIN POTA"/>
    <property type="match status" value="1"/>
</dbReference>
<feature type="domain" description="ABC transporter" evidence="4">
    <location>
        <begin position="3"/>
        <end position="189"/>
    </location>
</feature>
<reference evidence="6" key="1">
    <citation type="submission" date="2015-05" db="EMBL/GenBank/DDBJ databases">
        <authorList>
            <consortium name="Pathogen Informatics"/>
        </authorList>
    </citation>
    <scope>NUCLEOTIDE SEQUENCE [LARGE SCALE GENOMIC DNA]</scope>
    <source>
        <strain evidence="6">L1-83</strain>
    </source>
</reference>
<dbReference type="OrthoDB" id="9801958at2"/>
<dbReference type="Proteomes" id="UP000049828">
    <property type="component" value="Unassembled WGS sequence"/>
</dbReference>
<dbReference type="PROSITE" id="PS50893">
    <property type="entry name" value="ABC_TRANSPORTER_2"/>
    <property type="match status" value="1"/>
</dbReference>
<organism evidence="5 6">
    <name type="scientific">Roseburia inulinivorans</name>
    <dbReference type="NCBI Taxonomy" id="360807"/>
    <lineage>
        <taxon>Bacteria</taxon>
        <taxon>Bacillati</taxon>
        <taxon>Bacillota</taxon>
        <taxon>Clostridia</taxon>
        <taxon>Lachnospirales</taxon>
        <taxon>Lachnospiraceae</taxon>
        <taxon>Roseburia</taxon>
    </lineage>
</organism>
<gene>
    <name evidence="5" type="ORF">RIL183_14041</name>
</gene>
<keyword evidence="2" id="KW-0547">Nucleotide-binding</keyword>